<sequence>MDRSVIFIMTFDDQRLRRWPHWSCWSSRSWRRYGADFSRLPDETGQRFSNGKRSDECIQRLVAFDYLFPDAIGLAHSLTCDTTLRVQTFEISRTKLFGVGRKVNEACLALSGFRCSDL</sequence>
<dbReference type="EMBL" id="LNCU01000015">
    <property type="protein sequence ID" value="KWV60531.1"/>
    <property type="molecule type" value="Genomic_DNA"/>
</dbReference>
<evidence type="ECO:0000313" key="2">
    <source>
        <dbReference type="Proteomes" id="UP000057737"/>
    </source>
</evidence>
<keyword evidence="2" id="KW-1185">Reference proteome</keyword>
<dbReference type="Proteomes" id="UP000057737">
    <property type="component" value="Unassembled WGS sequence"/>
</dbReference>
<evidence type="ECO:0000313" key="1">
    <source>
        <dbReference type="EMBL" id="KWV60531.1"/>
    </source>
</evidence>
<reference evidence="1 2" key="1">
    <citation type="submission" date="2015-11" db="EMBL/GenBank/DDBJ databases">
        <title>Draft Genome Sequence of the Strain BR 10303 (Bradyrhizobium sp.) isolated from nodules of Centrolobium paraense.</title>
        <authorList>
            <person name="Zelli J.E."/>
            <person name="Simoes-Araujo J.L."/>
            <person name="Barauna A.C."/>
            <person name="Silva K."/>
        </authorList>
    </citation>
    <scope>NUCLEOTIDE SEQUENCE [LARGE SCALE GENOMIC DNA]</scope>
    <source>
        <strain evidence="1 2">BR 10303</strain>
    </source>
</reference>
<proteinExistence type="predicted"/>
<accession>A0A125QAH5</accession>
<name>A0A125QAH5_9BRAD</name>
<dbReference type="AlphaFoldDB" id="A0A125QAH5"/>
<organism evidence="1 2">
    <name type="scientific">Bradyrhizobium macuxiense</name>
    <dbReference type="NCBI Taxonomy" id="1755647"/>
    <lineage>
        <taxon>Bacteria</taxon>
        <taxon>Pseudomonadati</taxon>
        <taxon>Pseudomonadota</taxon>
        <taxon>Alphaproteobacteria</taxon>
        <taxon>Hyphomicrobiales</taxon>
        <taxon>Nitrobacteraceae</taxon>
        <taxon>Bradyrhizobium</taxon>
    </lineage>
</organism>
<gene>
    <name evidence="1" type="ORF">AS156_28540</name>
</gene>
<comment type="caution">
    <text evidence="1">The sequence shown here is derived from an EMBL/GenBank/DDBJ whole genome shotgun (WGS) entry which is preliminary data.</text>
</comment>
<protein>
    <submittedName>
        <fullName evidence="1">Uncharacterized protein</fullName>
    </submittedName>
</protein>